<evidence type="ECO:0008006" key="3">
    <source>
        <dbReference type="Google" id="ProtNLM"/>
    </source>
</evidence>
<accession>A0A1Q9BUI2</accession>
<dbReference type="EMBL" id="LSRX01003921">
    <property type="protein sequence ID" value="OLP74316.1"/>
    <property type="molecule type" value="Genomic_DNA"/>
</dbReference>
<sequence>MLEKLEGREQAQECAACMPSSILGHAGWRAHRHCELEPDLRSPPCARVIANQHRGLEVLGMRTWSLRPEELSLKQAKAAFARLKLDNAYPLARLSQWKARAWEKAANAGLSDAVLETQLKLYSPFIRKLALHDLWLPHRCGQEDSTVVGTGARPILETGTLKIFDFGLAKLRSDGLCQKGMSNSSF</sequence>
<protein>
    <recommendedName>
        <fullName evidence="3">Protein kinase domain-containing protein</fullName>
    </recommendedName>
</protein>
<evidence type="ECO:0000313" key="2">
    <source>
        <dbReference type="Proteomes" id="UP000186817"/>
    </source>
</evidence>
<dbReference type="OrthoDB" id="10301830at2759"/>
<name>A0A1Q9BUI2_SYMMI</name>
<organism evidence="1 2">
    <name type="scientific">Symbiodinium microadriaticum</name>
    <name type="common">Dinoflagellate</name>
    <name type="synonym">Zooxanthella microadriatica</name>
    <dbReference type="NCBI Taxonomy" id="2951"/>
    <lineage>
        <taxon>Eukaryota</taxon>
        <taxon>Sar</taxon>
        <taxon>Alveolata</taxon>
        <taxon>Dinophyceae</taxon>
        <taxon>Suessiales</taxon>
        <taxon>Symbiodiniaceae</taxon>
        <taxon>Symbiodinium</taxon>
    </lineage>
</organism>
<dbReference type="Proteomes" id="UP000186817">
    <property type="component" value="Unassembled WGS sequence"/>
</dbReference>
<gene>
    <name evidence="1" type="ORF">AK812_SmicGene46181</name>
</gene>
<comment type="caution">
    <text evidence="1">The sequence shown here is derived from an EMBL/GenBank/DDBJ whole genome shotgun (WGS) entry which is preliminary data.</text>
</comment>
<keyword evidence="2" id="KW-1185">Reference proteome</keyword>
<evidence type="ECO:0000313" key="1">
    <source>
        <dbReference type="EMBL" id="OLP74316.1"/>
    </source>
</evidence>
<proteinExistence type="predicted"/>
<reference evidence="1 2" key="1">
    <citation type="submission" date="2016-02" db="EMBL/GenBank/DDBJ databases">
        <title>Genome analysis of coral dinoflagellate symbionts highlights evolutionary adaptations to a symbiotic lifestyle.</title>
        <authorList>
            <person name="Aranda M."/>
            <person name="Li Y."/>
            <person name="Liew Y.J."/>
            <person name="Baumgarten S."/>
            <person name="Simakov O."/>
            <person name="Wilson M."/>
            <person name="Piel J."/>
            <person name="Ashoor H."/>
            <person name="Bougouffa S."/>
            <person name="Bajic V.B."/>
            <person name="Ryu T."/>
            <person name="Ravasi T."/>
            <person name="Bayer T."/>
            <person name="Micklem G."/>
            <person name="Kim H."/>
            <person name="Bhak J."/>
            <person name="Lajeunesse T.C."/>
            <person name="Voolstra C.R."/>
        </authorList>
    </citation>
    <scope>NUCLEOTIDE SEQUENCE [LARGE SCALE GENOMIC DNA]</scope>
    <source>
        <strain evidence="1 2">CCMP2467</strain>
    </source>
</reference>
<dbReference type="AlphaFoldDB" id="A0A1Q9BUI2"/>
<feature type="non-terminal residue" evidence="1">
    <location>
        <position position="186"/>
    </location>
</feature>